<feature type="region of interest" description="Disordered" evidence="2">
    <location>
        <begin position="250"/>
        <end position="307"/>
    </location>
</feature>
<feature type="compositionally biased region" description="Low complexity" evidence="2">
    <location>
        <begin position="123"/>
        <end position="136"/>
    </location>
</feature>
<feature type="region of interest" description="Disordered" evidence="2">
    <location>
        <begin position="93"/>
        <end position="160"/>
    </location>
</feature>
<dbReference type="VEuPathDB" id="TriTrypDB:TcCL_ESM02527"/>
<dbReference type="VEuPathDB" id="TriTrypDB:Tc_MARK_8235"/>
<dbReference type="Gene3D" id="3.30.70.330">
    <property type="match status" value="1"/>
</dbReference>
<dbReference type="OMA" id="SICPGAF"/>
<evidence type="ECO:0000256" key="2">
    <source>
        <dbReference type="SAM" id="MobiDB-lite"/>
    </source>
</evidence>
<dbReference type="InterPro" id="IPR000504">
    <property type="entry name" value="RRM_dom"/>
</dbReference>
<dbReference type="AlphaFoldDB" id="A0A2V2XDN7"/>
<dbReference type="VEuPathDB" id="TriTrypDB:TcCLB.508569.90"/>
<dbReference type="PROSITE" id="PS50102">
    <property type="entry name" value="RRM"/>
    <property type="match status" value="1"/>
</dbReference>
<dbReference type="SMR" id="A0A2V2XDN7"/>
<dbReference type="EMBL" id="PRFC01000015">
    <property type="protein sequence ID" value="PWV18049.1"/>
    <property type="molecule type" value="Genomic_DNA"/>
</dbReference>
<accession>A0A2V2XDN7</accession>
<dbReference type="VEuPathDB" id="TriTrypDB:TcYC6_0100370"/>
<evidence type="ECO:0000259" key="3">
    <source>
        <dbReference type="PROSITE" id="PS50102"/>
    </source>
</evidence>
<dbReference type="InterPro" id="IPR035979">
    <property type="entry name" value="RBD_domain_sf"/>
</dbReference>
<name>A0A2V2XDN7_TRYCR</name>
<proteinExistence type="predicted"/>
<dbReference type="Proteomes" id="UP000246078">
    <property type="component" value="Unassembled WGS sequence"/>
</dbReference>
<dbReference type="SMART" id="SM00360">
    <property type="entry name" value="RRM"/>
    <property type="match status" value="1"/>
</dbReference>
<evidence type="ECO:0000313" key="5">
    <source>
        <dbReference type="Proteomes" id="UP000246078"/>
    </source>
</evidence>
<gene>
    <name evidence="4" type="ORF">C3747_15g203</name>
</gene>
<dbReference type="GO" id="GO:0003723">
    <property type="term" value="F:RNA binding"/>
    <property type="evidence" value="ECO:0007669"/>
    <property type="project" value="UniProtKB-UniRule"/>
</dbReference>
<feature type="domain" description="RRM" evidence="3">
    <location>
        <begin position="21"/>
        <end position="95"/>
    </location>
</feature>
<protein>
    <recommendedName>
        <fullName evidence="3">RRM domain-containing protein</fullName>
    </recommendedName>
</protein>
<dbReference type="VEuPathDB" id="TriTrypDB:C4B63_45g126"/>
<organism evidence="4 5">
    <name type="scientific">Trypanosoma cruzi</name>
    <dbReference type="NCBI Taxonomy" id="5693"/>
    <lineage>
        <taxon>Eukaryota</taxon>
        <taxon>Discoba</taxon>
        <taxon>Euglenozoa</taxon>
        <taxon>Kinetoplastea</taxon>
        <taxon>Metakinetoplastina</taxon>
        <taxon>Trypanosomatida</taxon>
        <taxon>Trypanosomatidae</taxon>
        <taxon>Trypanosoma</taxon>
        <taxon>Schizotrypanum</taxon>
    </lineage>
</organism>
<feature type="compositionally biased region" description="Polar residues" evidence="2">
    <location>
        <begin position="283"/>
        <end position="299"/>
    </location>
</feature>
<evidence type="ECO:0000313" key="4">
    <source>
        <dbReference type="EMBL" id="PWV18049.1"/>
    </source>
</evidence>
<dbReference type="VEuPathDB" id="TriTrypDB:TcBrA4_0001390"/>
<evidence type="ECO:0000256" key="1">
    <source>
        <dbReference type="PROSITE-ProRule" id="PRU00176"/>
    </source>
</evidence>
<dbReference type="SUPFAM" id="SSF54928">
    <property type="entry name" value="RNA-binding domain, RBD"/>
    <property type="match status" value="1"/>
</dbReference>
<dbReference type="Pfam" id="PF00076">
    <property type="entry name" value="RRM_1"/>
    <property type="match status" value="1"/>
</dbReference>
<comment type="caution">
    <text evidence="4">The sequence shown here is derived from an EMBL/GenBank/DDBJ whole genome shotgun (WGS) entry which is preliminary data.</text>
</comment>
<reference evidence="4 5" key="1">
    <citation type="journal article" date="2018" name="Microb. Genom.">
        <title>Expanding an expanded genome: long-read sequencing of Trypanosoma cruzi.</title>
        <authorList>
            <person name="Berna L."/>
            <person name="Rodriguez M."/>
            <person name="Chiribao M.L."/>
            <person name="Parodi-Talice A."/>
            <person name="Pita S."/>
            <person name="Rijo G."/>
            <person name="Alvarez-Valin F."/>
            <person name="Robello C."/>
        </authorList>
    </citation>
    <scope>NUCLEOTIDE SEQUENCE [LARGE SCALE GENOMIC DNA]</scope>
    <source>
        <strain evidence="4 5">TCC</strain>
    </source>
</reference>
<dbReference type="CDD" id="cd00590">
    <property type="entry name" value="RRM_SF"/>
    <property type="match status" value="1"/>
</dbReference>
<feature type="compositionally biased region" description="Polar residues" evidence="2">
    <location>
        <begin position="141"/>
        <end position="155"/>
    </location>
</feature>
<dbReference type="InterPro" id="IPR012677">
    <property type="entry name" value="Nucleotide-bd_a/b_plait_sf"/>
</dbReference>
<dbReference type="VEuPathDB" id="TriTrypDB:C3747_15g203"/>
<dbReference type="VEuPathDB" id="TriTrypDB:ECC02_000892"/>
<sequence length="307" mass="33392">MQVSDPTAASVEDTSSSVKDYRYFIGGIQRHITQQDIERYFSAFGEFEGFTMKRDSAGNSRGYGWISYRSPPLGIARQDPHVLKGVVLTVEQARSRGPHEGNRSEKRSYVNEGASLRRRRSRSPSSSSSSSVASRRGNYRRFTSSRQENANSTSRLPAIAVGNSRLPPLSTQMYSSAPPAQSSTSTTIHGNVVSTNNCDDGNTVTETYLCIPITLCPSEYLSDPRTFCARLDQNRVGSLNIVPTPLVSTNAASVSVPPPPPPPPPSTRNLSQYGLIGERDSRNNAGLPQSVSSSSTTRVAMQRGMTH</sequence>
<dbReference type="OrthoDB" id="1875751at2759"/>
<keyword evidence="1" id="KW-0694">RNA-binding</keyword>
<feature type="compositionally biased region" description="Pro residues" evidence="2">
    <location>
        <begin position="256"/>
        <end position="266"/>
    </location>
</feature>
<dbReference type="VEuPathDB" id="TriTrypDB:TCDM_01744"/>
<dbReference type="VEuPathDB" id="TriTrypDB:TcG_02991"/>
<dbReference type="VEuPathDB" id="TriTrypDB:TCSYLVIO_009730"/>
<dbReference type="VEuPathDB" id="TriTrypDB:BCY84_12606"/>
<feature type="compositionally biased region" description="Basic and acidic residues" evidence="2">
    <location>
        <begin position="93"/>
        <end position="109"/>
    </location>
</feature>